<gene>
    <name evidence="1" type="ORF">KUCAC02_003285</name>
</gene>
<proteinExistence type="predicted"/>
<dbReference type="EMBL" id="CM043798">
    <property type="protein sequence ID" value="KAI4814077.1"/>
    <property type="molecule type" value="Genomic_DNA"/>
</dbReference>
<evidence type="ECO:0000313" key="1">
    <source>
        <dbReference type="EMBL" id="KAI4814077.1"/>
    </source>
</evidence>
<keyword evidence="2" id="KW-1185">Reference proteome</keyword>
<evidence type="ECO:0000313" key="2">
    <source>
        <dbReference type="Proteomes" id="UP001057452"/>
    </source>
</evidence>
<sequence>MDQLDAVAVSILRAANISEGTMSTLSREDLRDLFPGPENFFRRKAVWHSCHAELDEEPCLEPMGSPASTNESPLPQTSTPVKGCPPEYKTPEKVVKLSFPEYVLHTDSELEQVRKQFFELAKKGCESDFQMSKDLRCRLIRNTMTSMIAILRAKGDKDSDRYPSKPEVTAMAKRIVQYYPMLQDRGSKKTLWVTVYAQLNKRLQNVRSPQKTSPGGRHSKKRRVGQGSNTEESSGSTIILDQSSDGSSIPGSGSKETANRSTNIDSPDTDSRASMAKHYRTLQAWYNKKKNPDYESVSRLLDLEYAARRAFIDSDATREDNKHEKILEAYPCFRDIRHAMGELRRLLDKDNSHSIDEMLERWQDFCQKVQFYGVWKKTLKPPLGMDKAEQAIRILRVLPSLFPSPCAPPKKLRDASEALLHVLEVKEDPNSYLKKRPLPCPVLIVSSSSCLLAIGDAPIATFPKQDIAVGAIYLMAYYYAFHLTYPKCVATLLSVIQTEILLDKIHDKDLTPSYKKGMAEWKAFLGQ</sequence>
<reference evidence="1" key="1">
    <citation type="submission" date="2022-05" db="EMBL/GenBank/DDBJ databases">
        <title>Chromosome-level genome of Chaenocephalus aceratus.</title>
        <authorList>
            <person name="Park H."/>
        </authorList>
    </citation>
    <scope>NUCLEOTIDE SEQUENCE</scope>
    <source>
        <strain evidence="1">KU_202001</strain>
    </source>
</reference>
<accession>A0ACB9WLQ4</accession>
<organism evidence="1 2">
    <name type="scientific">Chaenocephalus aceratus</name>
    <name type="common">Blackfin icefish</name>
    <name type="synonym">Chaenichthys aceratus</name>
    <dbReference type="NCBI Taxonomy" id="36190"/>
    <lineage>
        <taxon>Eukaryota</taxon>
        <taxon>Metazoa</taxon>
        <taxon>Chordata</taxon>
        <taxon>Craniata</taxon>
        <taxon>Vertebrata</taxon>
        <taxon>Euteleostomi</taxon>
        <taxon>Actinopterygii</taxon>
        <taxon>Neopterygii</taxon>
        <taxon>Teleostei</taxon>
        <taxon>Neoteleostei</taxon>
        <taxon>Acanthomorphata</taxon>
        <taxon>Eupercaria</taxon>
        <taxon>Perciformes</taxon>
        <taxon>Notothenioidei</taxon>
        <taxon>Channichthyidae</taxon>
        <taxon>Chaenocephalus</taxon>
    </lineage>
</organism>
<comment type="caution">
    <text evidence="1">The sequence shown here is derived from an EMBL/GenBank/DDBJ whole genome shotgun (WGS) entry which is preliminary data.</text>
</comment>
<dbReference type="Proteomes" id="UP001057452">
    <property type="component" value="Chromosome 14"/>
</dbReference>
<protein>
    <submittedName>
        <fullName evidence="1">Uncharacterized protein</fullName>
    </submittedName>
</protein>
<name>A0ACB9WLQ4_CHAAC</name>